<feature type="binding site" evidence="15">
    <location>
        <position position="239"/>
    </location>
    <ligand>
        <name>L-serine</name>
        <dbReference type="ChEBI" id="CHEBI:33384"/>
    </ligand>
</feature>
<dbReference type="EC" id="6.1.1.11" evidence="4 14"/>
<keyword evidence="9" id="KW-0648">Protein biosynthesis</keyword>
<dbReference type="Pfam" id="PF02403">
    <property type="entry name" value="Seryl_tRNA_N"/>
    <property type="match status" value="1"/>
</dbReference>
<dbReference type="InterPro" id="IPR042103">
    <property type="entry name" value="SerRS_1_N_sf"/>
</dbReference>
<comment type="similarity">
    <text evidence="3">Belongs to the class-II aminoacyl-tRNA synthetase family. Type-1 seryl-tRNA synthetase subfamily.</text>
</comment>
<protein>
    <recommendedName>
        <fullName evidence="11 14">Serine--tRNA ligase</fullName>
        <ecNumber evidence="4 14">6.1.1.11</ecNumber>
    </recommendedName>
</protein>
<dbReference type="PRINTS" id="PR00981">
    <property type="entry name" value="TRNASYNTHSER"/>
</dbReference>
<evidence type="ECO:0000256" key="9">
    <source>
        <dbReference type="ARBA" id="ARBA00022917"/>
    </source>
</evidence>
<evidence type="ECO:0000313" key="19">
    <source>
        <dbReference type="Proteomes" id="UP000598820"/>
    </source>
</evidence>
<evidence type="ECO:0000256" key="14">
    <source>
        <dbReference type="NCBIfam" id="TIGR00414"/>
    </source>
</evidence>
<name>A0A926Y1V2_9BACT</name>
<feature type="binding site" evidence="15">
    <location>
        <position position="270"/>
    </location>
    <ligand>
        <name>L-serine</name>
        <dbReference type="ChEBI" id="CHEBI:33384"/>
    </ligand>
</feature>
<gene>
    <name evidence="18" type="primary">serS</name>
    <name evidence="18" type="ORF">IC229_18055</name>
</gene>
<dbReference type="AlphaFoldDB" id="A0A926Y1V2"/>
<keyword evidence="10" id="KW-0030">Aminoacyl-tRNA synthetase</keyword>
<dbReference type="InterPro" id="IPR010978">
    <property type="entry name" value="tRNA-bd_arm"/>
</dbReference>
<feature type="binding site" evidence="15">
    <location>
        <position position="394"/>
    </location>
    <ligand>
        <name>L-serine</name>
        <dbReference type="ChEBI" id="CHEBI:33384"/>
    </ligand>
</feature>
<evidence type="ECO:0000256" key="16">
    <source>
        <dbReference type="PIRSR" id="PIRSR001529-2"/>
    </source>
</evidence>
<dbReference type="InterPro" id="IPR006195">
    <property type="entry name" value="aa-tRNA-synth_II"/>
</dbReference>
<dbReference type="PIRSF" id="PIRSF001529">
    <property type="entry name" value="Ser-tRNA-synth_IIa"/>
    <property type="match status" value="1"/>
</dbReference>
<evidence type="ECO:0000256" key="6">
    <source>
        <dbReference type="ARBA" id="ARBA00022598"/>
    </source>
</evidence>
<evidence type="ECO:0000256" key="1">
    <source>
        <dbReference type="ARBA" id="ARBA00004496"/>
    </source>
</evidence>
<dbReference type="GO" id="GO:0004828">
    <property type="term" value="F:serine-tRNA ligase activity"/>
    <property type="evidence" value="ECO:0007669"/>
    <property type="project" value="UniProtKB-UniRule"/>
</dbReference>
<dbReference type="SUPFAM" id="SSF55681">
    <property type="entry name" value="Class II aaRS and biotin synthetases"/>
    <property type="match status" value="1"/>
</dbReference>
<keyword evidence="7" id="KW-0547">Nucleotide-binding</keyword>
<evidence type="ECO:0000259" key="17">
    <source>
        <dbReference type="PROSITE" id="PS50862"/>
    </source>
</evidence>
<keyword evidence="8 16" id="KW-0067">ATP-binding</keyword>
<evidence type="ECO:0000256" key="7">
    <source>
        <dbReference type="ARBA" id="ARBA00022741"/>
    </source>
</evidence>
<dbReference type="PROSITE" id="PS50862">
    <property type="entry name" value="AA_TRNA_LIGASE_II"/>
    <property type="match status" value="1"/>
</dbReference>
<evidence type="ECO:0000256" key="12">
    <source>
        <dbReference type="ARBA" id="ARBA00047929"/>
    </source>
</evidence>
<keyword evidence="5" id="KW-0963">Cytoplasm</keyword>
<evidence type="ECO:0000256" key="5">
    <source>
        <dbReference type="ARBA" id="ARBA00022490"/>
    </source>
</evidence>
<comment type="caution">
    <text evidence="18">The sequence shown here is derived from an EMBL/GenBank/DDBJ whole genome shotgun (WGS) entry which is preliminary data.</text>
</comment>
<dbReference type="GO" id="GO:0005524">
    <property type="term" value="F:ATP binding"/>
    <property type="evidence" value="ECO:0007669"/>
    <property type="project" value="UniProtKB-KW"/>
</dbReference>
<dbReference type="GO" id="GO:0006434">
    <property type="term" value="P:seryl-tRNA aminoacylation"/>
    <property type="evidence" value="ECO:0007669"/>
    <property type="project" value="UniProtKB-UniRule"/>
</dbReference>
<dbReference type="InterPro" id="IPR002314">
    <property type="entry name" value="aa-tRNA-synt_IIb"/>
</dbReference>
<dbReference type="NCBIfam" id="TIGR00414">
    <property type="entry name" value="serS"/>
    <property type="match status" value="1"/>
</dbReference>
<evidence type="ECO:0000256" key="2">
    <source>
        <dbReference type="ARBA" id="ARBA00005045"/>
    </source>
</evidence>
<dbReference type="Proteomes" id="UP000598820">
    <property type="component" value="Unassembled WGS sequence"/>
</dbReference>
<feature type="binding site" evidence="16">
    <location>
        <begin position="357"/>
        <end position="360"/>
    </location>
    <ligand>
        <name>ATP</name>
        <dbReference type="ChEBI" id="CHEBI:30616"/>
    </ligand>
</feature>
<evidence type="ECO:0000256" key="3">
    <source>
        <dbReference type="ARBA" id="ARBA00010728"/>
    </source>
</evidence>
<accession>A0A926Y1V2</accession>
<reference evidence="18" key="1">
    <citation type="submission" date="2020-09" db="EMBL/GenBank/DDBJ databases">
        <authorList>
            <person name="Kim M.K."/>
        </authorList>
    </citation>
    <scope>NUCLEOTIDE SEQUENCE</scope>
    <source>
        <strain evidence="18">BT702</strain>
    </source>
</reference>
<dbReference type="InterPro" id="IPR002317">
    <property type="entry name" value="Ser-tRNA-ligase_type_1"/>
</dbReference>
<dbReference type="Gene3D" id="3.30.930.10">
    <property type="entry name" value="Bira Bifunctional Protein, Domain 2"/>
    <property type="match status" value="1"/>
</dbReference>
<dbReference type="RefSeq" id="WP_190888408.1">
    <property type="nucleotide sequence ID" value="NZ_JACWZY010000015.1"/>
</dbReference>
<dbReference type="PANTHER" id="PTHR43697">
    <property type="entry name" value="SERYL-TRNA SYNTHETASE"/>
    <property type="match status" value="1"/>
</dbReference>
<evidence type="ECO:0000256" key="15">
    <source>
        <dbReference type="PIRSR" id="PIRSR001529-1"/>
    </source>
</evidence>
<feature type="binding site" evidence="15">
    <location>
        <position position="293"/>
    </location>
    <ligand>
        <name>L-serine</name>
        <dbReference type="ChEBI" id="CHEBI:33384"/>
    </ligand>
</feature>
<dbReference type="GO" id="GO:0005737">
    <property type="term" value="C:cytoplasm"/>
    <property type="evidence" value="ECO:0007669"/>
    <property type="project" value="UniProtKB-SubCell"/>
</dbReference>
<comment type="catalytic activity">
    <reaction evidence="12">
        <text>tRNA(Sec) + L-serine + ATP = L-seryl-tRNA(Sec) + AMP + diphosphate + H(+)</text>
        <dbReference type="Rhea" id="RHEA:42580"/>
        <dbReference type="Rhea" id="RHEA-COMP:9742"/>
        <dbReference type="Rhea" id="RHEA-COMP:10128"/>
        <dbReference type="ChEBI" id="CHEBI:15378"/>
        <dbReference type="ChEBI" id="CHEBI:30616"/>
        <dbReference type="ChEBI" id="CHEBI:33019"/>
        <dbReference type="ChEBI" id="CHEBI:33384"/>
        <dbReference type="ChEBI" id="CHEBI:78442"/>
        <dbReference type="ChEBI" id="CHEBI:78533"/>
        <dbReference type="ChEBI" id="CHEBI:456215"/>
        <dbReference type="EC" id="6.1.1.11"/>
    </reaction>
</comment>
<comment type="pathway">
    <text evidence="2">Aminoacyl-tRNA biosynthesis; selenocysteinyl-tRNA(Sec) biosynthesis; L-seryl-tRNA(Sec) from L-serine and tRNA(Sec): step 1/1.</text>
</comment>
<proteinExistence type="inferred from homology"/>
<evidence type="ECO:0000256" key="8">
    <source>
        <dbReference type="ARBA" id="ARBA00022840"/>
    </source>
</evidence>
<evidence type="ECO:0000256" key="11">
    <source>
        <dbReference type="ARBA" id="ARBA00039158"/>
    </source>
</evidence>
<feature type="domain" description="Aminoacyl-transfer RNA synthetases class-II family profile" evidence="17">
    <location>
        <begin position="181"/>
        <end position="425"/>
    </location>
</feature>
<evidence type="ECO:0000256" key="13">
    <source>
        <dbReference type="ARBA" id="ARBA00048823"/>
    </source>
</evidence>
<organism evidence="18 19">
    <name type="scientific">Spirosoma profusum</name>
    <dbReference type="NCBI Taxonomy" id="2771354"/>
    <lineage>
        <taxon>Bacteria</taxon>
        <taxon>Pseudomonadati</taxon>
        <taxon>Bacteroidota</taxon>
        <taxon>Cytophagia</taxon>
        <taxon>Cytophagales</taxon>
        <taxon>Cytophagaceae</taxon>
        <taxon>Spirosoma</taxon>
    </lineage>
</organism>
<dbReference type="Pfam" id="PF00587">
    <property type="entry name" value="tRNA-synt_2b"/>
    <property type="match status" value="1"/>
</dbReference>
<dbReference type="Gene3D" id="1.10.287.40">
    <property type="entry name" value="Serine-tRNA synthetase, tRNA binding domain"/>
    <property type="match status" value="1"/>
</dbReference>
<evidence type="ECO:0000256" key="4">
    <source>
        <dbReference type="ARBA" id="ARBA00012840"/>
    </source>
</evidence>
<keyword evidence="19" id="KW-1185">Reference proteome</keyword>
<dbReference type="SUPFAM" id="SSF46589">
    <property type="entry name" value="tRNA-binding arm"/>
    <property type="match status" value="1"/>
</dbReference>
<dbReference type="InterPro" id="IPR015866">
    <property type="entry name" value="Ser-tRNA-synth_1_N"/>
</dbReference>
<keyword evidence="6 18" id="KW-0436">Ligase</keyword>
<dbReference type="EMBL" id="JACWZY010000015">
    <property type="protein sequence ID" value="MBD2702557.1"/>
    <property type="molecule type" value="Genomic_DNA"/>
</dbReference>
<feature type="binding site" evidence="16">
    <location>
        <begin position="270"/>
        <end position="272"/>
    </location>
    <ligand>
        <name>ATP</name>
        <dbReference type="ChEBI" id="CHEBI:30616"/>
    </ligand>
</feature>
<comment type="catalytic activity">
    <reaction evidence="13">
        <text>tRNA(Ser) + L-serine + ATP = L-seryl-tRNA(Ser) + AMP + diphosphate + H(+)</text>
        <dbReference type="Rhea" id="RHEA:12292"/>
        <dbReference type="Rhea" id="RHEA-COMP:9669"/>
        <dbReference type="Rhea" id="RHEA-COMP:9703"/>
        <dbReference type="ChEBI" id="CHEBI:15378"/>
        <dbReference type="ChEBI" id="CHEBI:30616"/>
        <dbReference type="ChEBI" id="CHEBI:33019"/>
        <dbReference type="ChEBI" id="CHEBI:33384"/>
        <dbReference type="ChEBI" id="CHEBI:78442"/>
        <dbReference type="ChEBI" id="CHEBI:78533"/>
        <dbReference type="ChEBI" id="CHEBI:456215"/>
        <dbReference type="EC" id="6.1.1.11"/>
    </reaction>
</comment>
<comment type="subcellular location">
    <subcellularLocation>
        <location evidence="1">Cytoplasm</location>
    </subcellularLocation>
</comment>
<evidence type="ECO:0000313" key="18">
    <source>
        <dbReference type="EMBL" id="MBD2702557.1"/>
    </source>
</evidence>
<dbReference type="InterPro" id="IPR045864">
    <property type="entry name" value="aa-tRNA-synth_II/BPL/LPL"/>
</dbReference>
<sequence>MLQLAFIRENKETVLAGLQKRNFANAPDVVEQLLTLDQQRRDTQRELDDVLSQSNAKASQIGALMKSGDKTAAEAAKAETAELKVRSKDLAESLRQIEVELQNVLVTVPNIPHSSVPPGRSADDNEVVLENGAKPTLYDGAQPHWELIKKYGPDGGPLIDFELGVKISGAGFPVYRGKGARLQRAMINFFLDEALKAGYAEVQPPIVVNEDSGFGTGQLPDKEGQMYYVTEDKLYMIPTAEVPITNLYRDVILPEGQLPVKNVGYTPCFRREAGSWGAHVRGLNRLHQFDKVEIVRIEKPENSYAALEEMSQYVQGLLQKLELPYRVLRLCGGDMGFTSALTYDMEVWSAAQQRWLEVSSVSNFETYQANRLKLRSKIDRGDGPGKMQLLHTLNGSALALPRILASILENNQTPDGIRIPKVLVPYCGFDVIN</sequence>
<evidence type="ECO:0000256" key="10">
    <source>
        <dbReference type="ARBA" id="ARBA00023146"/>
    </source>
</evidence>
<dbReference type="PANTHER" id="PTHR43697:SF1">
    <property type="entry name" value="SERINE--TRNA LIGASE"/>
    <property type="match status" value="1"/>
</dbReference>